<gene>
    <name evidence="1" type="ORF">G9444_3207</name>
</gene>
<name>A0A1Q4K632_RHOER</name>
<dbReference type="AlphaFoldDB" id="A0A1Q4K632"/>
<protein>
    <submittedName>
        <fullName evidence="1">Uncharacterized protein</fullName>
    </submittedName>
</protein>
<dbReference type="EMBL" id="CP050124">
    <property type="protein sequence ID" value="QIP40451.1"/>
    <property type="molecule type" value="Genomic_DNA"/>
</dbReference>
<accession>A0A1Q4K632</accession>
<evidence type="ECO:0000313" key="1">
    <source>
        <dbReference type="EMBL" id="QIP40451.1"/>
    </source>
</evidence>
<dbReference type="Proteomes" id="UP000502345">
    <property type="component" value="Chromosome"/>
</dbReference>
<reference evidence="1 2" key="1">
    <citation type="submission" date="2020-03" db="EMBL/GenBank/DDBJ databases">
        <title>Screen low temperature-resistant strains for efficient degradation of petroleum hydrocarbons under the low temperature.</title>
        <authorList>
            <person name="Wang Y."/>
            <person name="Chen J."/>
        </authorList>
    </citation>
    <scope>NUCLEOTIDE SEQUENCE [LARGE SCALE GENOMIC DNA]</scope>
    <source>
        <strain evidence="1 2">KB1</strain>
    </source>
</reference>
<proteinExistence type="predicted"/>
<organism evidence="1 2">
    <name type="scientific">Rhodococcus erythropolis</name>
    <name type="common">Arthrobacter picolinophilus</name>
    <dbReference type="NCBI Taxonomy" id="1833"/>
    <lineage>
        <taxon>Bacteria</taxon>
        <taxon>Bacillati</taxon>
        <taxon>Actinomycetota</taxon>
        <taxon>Actinomycetes</taxon>
        <taxon>Mycobacteriales</taxon>
        <taxon>Nocardiaceae</taxon>
        <taxon>Rhodococcus</taxon>
        <taxon>Rhodococcus erythropolis group</taxon>
    </lineage>
</organism>
<evidence type="ECO:0000313" key="2">
    <source>
        <dbReference type="Proteomes" id="UP000502345"/>
    </source>
</evidence>
<sequence>MRGGNAQTKHGSPTARELLVDLDVSYERHRRHLENEATDKYASNNISLSATLLPQKVPVVPYDTQAFFGNFSHK</sequence>